<dbReference type="AlphaFoldDB" id="A0A0G1WEZ5"/>
<dbReference type="Proteomes" id="UP000034120">
    <property type="component" value="Unassembled WGS sequence"/>
</dbReference>
<evidence type="ECO:0000313" key="2">
    <source>
        <dbReference type="EMBL" id="KKW17353.1"/>
    </source>
</evidence>
<name>A0A0G1WEZ5_9BACT</name>
<gene>
    <name evidence="2" type="ORF">UY57_C0018G0005</name>
</gene>
<proteinExistence type="predicted"/>
<keyword evidence="1" id="KW-0472">Membrane</keyword>
<keyword evidence="1" id="KW-1133">Transmembrane helix</keyword>
<keyword evidence="1" id="KW-0812">Transmembrane</keyword>
<organism evidence="2 3">
    <name type="scientific">Candidatus Kaiserbacteria bacterium GW2011_GWB1_50_17</name>
    <dbReference type="NCBI Taxonomy" id="1618673"/>
    <lineage>
        <taxon>Bacteria</taxon>
        <taxon>Candidatus Kaiseribacteriota</taxon>
    </lineage>
</organism>
<evidence type="ECO:0000256" key="1">
    <source>
        <dbReference type="SAM" id="Phobius"/>
    </source>
</evidence>
<reference evidence="2 3" key="1">
    <citation type="journal article" date="2015" name="Nature">
        <title>rRNA introns, odd ribosomes, and small enigmatic genomes across a large radiation of phyla.</title>
        <authorList>
            <person name="Brown C.T."/>
            <person name="Hug L.A."/>
            <person name="Thomas B.C."/>
            <person name="Sharon I."/>
            <person name="Castelle C.J."/>
            <person name="Singh A."/>
            <person name="Wilkins M.J."/>
            <person name="Williams K.H."/>
            <person name="Banfield J.F."/>
        </authorList>
    </citation>
    <scope>NUCLEOTIDE SEQUENCE [LARGE SCALE GENOMIC DNA]</scope>
</reference>
<sequence length="107" mass="12318">MVKSYVMDPNVQKFEEIYRLVKENNRMLHKMRRNAFLGGIIRLLIWAAALGIPIWLFFAYLFPVLESTMKTFEQIQGVGVSAQGQFEGLSDTLRDFKSGLPFTQEGQ</sequence>
<accession>A0A0G1WEZ5</accession>
<comment type="caution">
    <text evidence="2">The sequence shown here is derived from an EMBL/GenBank/DDBJ whole genome shotgun (WGS) entry which is preliminary data.</text>
</comment>
<protein>
    <submittedName>
        <fullName evidence="2">Uncharacterized protein</fullName>
    </submittedName>
</protein>
<evidence type="ECO:0000313" key="3">
    <source>
        <dbReference type="Proteomes" id="UP000034120"/>
    </source>
</evidence>
<feature type="transmembrane region" description="Helical" evidence="1">
    <location>
        <begin position="35"/>
        <end position="62"/>
    </location>
</feature>
<dbReference type="EMBL" id="LCQM01000018">
    <property type="protein sequence ID" value="KKW17353.1"/>
    <property type="molecule type" value="Genomic_DNA"/>
</dbReference>